<dbReference type="KEGG" id="eec:EcWSU1_02682"/>
<reference evidence="1 2" key="1">
    <citation type="journal article" date="2011" name="Stand. Genomic Sci.">
        <title>Complete genome of the onion pathogen Enterobacter cloacae EcWSU1.</title>
        <authorList>
            <person name="Humann J.L."/>
            <person name="Wildung M."/>
            <person name="Cheng C.H."/>
            <person name="Lee T."/>
            <person name="Stewart J.E."/>
            <person name="Drew J.C."/>
            <person name="Triplett E.W."/>
            <person name="Main D."/>
            <person name="Schroeder B.K."/>
        </authorList>
    </citation>
    <scope>NUCLEOTIDE SEQUENCE [LARGE SCALE GENOMIC DNA]</scope>
    <source>
        <strain evidence="1 2">EcWSU1</strain>
    </source>
</reference>
<protein>
    <submittedName>
        <fullName evidence="1">Uncharacterized protein</fullName>
    </submittedName>
</protein>
<dbReference type="EMBL" id="CP002886">
    <property type="protein sequence ID" value="AEW74114.1"/>
    <property type="molecule type" value="Genomic_DNA"/>
</dbReference>
<organism evidence="1 2">
    <name type="scientific">Enterobacter ludwigii</name>
    <dbReference type="NCBI Taxonomy" id="299767"/>
    <lineage>
        <taxon>Bacteria</taxon>
        <taxon>Pseudomonadati</taxon>
        <taxon>Pseudomonadota</taxon>
        <taxon>Gammaproteobacteria</taxon>
        <taxon>Enterobacterales</taxon>
        <taxon>Enterobacteriaceae</taxon>
        <taxon>Enterobacter</taxon>
        <taxon>Enterobacter cloacae complex</taxon>
    </lineage>
</organism>
<accession>G8LFD2</accession>
<dbReference type="AlphaFoldDB" id="G8LFD2"/>
<evidence type="ECO:0000313" key="2">
    <source>
        <dbReference type="Proteomes" id="UP000007838"/>
    </source>
</evidence>
<dbReference type="Proteomes" id="UP000007838">
    <property type="component" value="Chromosome"/>
</dbReference>
<sequence length="328" mass="37047">MGSIRSKRHQVQRQQWAFALLAKPGFLPHAFIQRAVIVERQPFGGARELNRVRRIRCERIACRDLANLFGTVRQAHQRMTPHQVSHAGRRLETDLGDGVKRQPEITAVDDGFTHGPQTSIAVHQPCECLRLVILKRDLPRRCLRLLKGFQTQRLSTLSRVIKCGGKRGKPRPLRFRHGRTSLPRHHLRALQLALDGLLQQGNGWFSLGLKCQPAFQLSQGTRPVTTEGQKLHKRGAEIGIGRTGFDLSFKTHQRVTQRFTRQVLIERIHSHSLVCRAPGADCRIAQLRAQGVNQDDIERCARGNPGAPDFFHRGDTRLQFCIVAGGLT</sequence>
<gene>
    <name evidence="1" type="ORF">EcWSU1_02682</name>
</gene>
<dbReference type="HOGENOM" id="CLU_846598_0_0_6"/>
<proteinExistence type="predicted"/>
<evidence type="ECO:0000313" key="1">
    <source>
        <dbReference type="EMBL" id="AEW74114.1"/>
    </source>
</evidence>
<name>G8LFD2_9ENTR</name>